<dbReference type="GO" id="GO:0016810">
    <property type="term" value="F:hydrolase activity, acting on carbon-nitrogen (but not peptide) bonds"/>
    <property type="evidence" value="ECO:0007669"/>
    <property type="project" value="InterPro"/>
</dbReference>
<dbReference type="InterPro" id="IPR051781">
    <property type="entry name" value="Metallo-dep_Hydrolase"/>
</dbReference>
<dbReference type="PANTHER" id="PTHR43135">
    <property type="entry name" value="ALPHA-D-RIBOSE 1-METHYLPHOSPHONATE 5-TRIPHOSPHATE DIPHOSPHATASE"/>
    <property type="match status" value="1"/>
</dbReference>
<dbReference type="PANTHER" id="PTHR43135:SF3">
    <property type="entry name" value="ALPHA-D-RIBOSE 1-METHYLPHOSPHONATE 5-TRIPHOSPHATE DIPHOSPHATASE"/>
    <property type="match status" value="1"/>
</dbReference>
<dbReference type="SUPFAM" id="SSF51338">
    <property type="entry name" value="Composite domain of metallo-dependent hydrolases"/>
    <property type="match status" value="1"/>
</dbReference>
<accession>A0A662DEP4</accession>
<dbReference type="Gene3D" id="2.30.40.10">
    <property type="entry name" value="Urease, subunit C, domain 1"/>
    <property type="match status" value="1"/>
</dbReference>
<dbReference type="InterPro" id="IPR011059">
    <property type="entry name" value="Metal-dep_hydrolase_composite"/>
</dbReference>
<protein>
    <recommendedName>
        <fullName evidence="1">Amidohydrolase-related domain-containing protein</fullName>
    </recommendedName>
</protein>
<dbReference type="InterPro" id="IPR032466">
    <property type="entry name" value="Metal_Hydrolase"/>
</dbReference>
<dbReference type="Proteomes" id="UP000280417">
    <property type="component" value="Unassembled WGS sequence"/>
</dbReference>
<sequence length="427" mass="47437">MSRKVILRNCNIVDVVNQRVLERQSILIDGAQIKKIGQVEELTPLEKELPKESIFELEGREVIPGLIDSHLHLCVVPGLLGSCESDAVLETLRASETLKVLSGAKNAKETLEAGFTTVRDVGQGDNLALRDAIERGFISGPRIVACGWLGVTGGHQEELSPEGIYNVQLRKEDIGVDGPWEIRKKVRELVRKGVDCIKTFVSGGGYIRYPWDHFWSSRESFTDEELKALVDEAHSAGRRVAAHATVSSAIKSAIAAGVDTIEHGLFLDEEDINEMRKKGIFYVPTLTVFKEMWNVDRMEGRKFLPVEKERAKRYLETHLSSFRKAYECGVKIAMGSDTFKVLKHGNNAQELEWMVKAGMSEMEALVSATKTASEALGVDSMVGSIEEGKLADLLVVDRSPLTDISVLRDKRNLKMIMKNGEIICSRL</sequence>
<feature type="domain" description="Amidohydrolase-related" evidence="1">
    <location>
        <begin position="62"/>
        <end position="422"/>
    </location>
</feature>
<dbReference type="InterPro" id="IPR006680">
    <property type="entry name" value="Amidohydro-rel"/>
</dbReference>
<comment type="caution">
    <text evidence="2">The sequence shown here is derived from an EMBL/GenBank/DDBJ whole genome shotgun (WGS) entry which is preliminary data.</text>
</comment>
<dbReference type="Pfam" id="PF01979">
    <property type="entry name" value="Amidohydro_1"/>
    <property type="match status" value="1"/>
</dbReference>
<gene>
    <name evidence="2" type="ORF">DRJ04_05890</name>
</gene>
<dbReference type="SUPFAM" id="SSF51556">
    <property type="entry name" value="Metallo-dependent hydrolases"/>
    <property type="match status" value="1"/>
</dbReference>
<reference evidence="2 3" key="1">
    <citation type="submission" date="2018-06" db="EMBL/GenBank/DDBJ databases">
        <title>Extensive metabolic versatility and redundancy in microbially diverse, dynamic hydrothermal sediments.</title>
        <authorList>
            <person name="Dombrowski N."/>
            <person name="Teske A."/>
            <person name="Baker B.J."/>
        </authorList>
    </citation>
    <scope>NUCLEOTIDE SEQUENCE [LARGE SCALE GENOMIC DNA]</scope>
    <source>
        <strain evidence="2">B3_G15</strain>
    </source>
</reference>
<dbReference type="InterPro" id="IPR057744">
    <property type="entry name" value="OTAase-like"/>
</dbReference>
<dbReference type="CDD" id="cd01299">
    <property type="entry name" value="Met_dep_hydrolase_A"/>
    <property type="match status" value="1"/>
</dbReference>
<evidence type="ECO:0000259" key="1">
    <source>
        <dbReference type="Pfam" id="PF01979"/>
    </source>
</evidence>
<dbReference type="AlphaFoldDB" id="A0A662DEP4"/>
<organism evidence="2 3">
    <name type="scientific">Aerophobetes bacterium</name>
    <dbReference type="NCBI Taxonomy" id="2030807"/>
    <lineage>
        <taxon>Bacteria</taxon>
        <taxon>Candidatus Aerophobota</taxon>
    </lineage>
</organism>
<proteinExistence type="predicted"/>
<name>A0A662DEP4_UNCAE</name>
<dbReference type="Gene3D" id="3.20.20.140">
    <property type="entry name" value="Metal-dependent hydrolases"/>
    <property type="match status" value="1"/>
</dbReference>
<evidence type="ECO:0000313" key="3">
    <source>
        <dbReference type="Proteomes" id="UP000280417"/>
    </source>
</evidence>
<evidence type="ECO:0000313" key="2">
    <source>
        <dbReference type="EMBL" id="RLE12612.1"/>
    </source>
</evidence>
<dbReference type="EMBL" id="QMQA01000152">
    <property type="protein sequence ID" value="RLE12612.1"/>
    <property type="molecule type" value="Genomic_DNA"/>
</dbReference>